<keyword evidence="5 6" id="KW-0472">Membrane</keyword>
<comment type="caution">
    <text evidence="8">The sequence shown here is derived from an EMBL/GenBank/DDBJ whole genome shotgun (WGS) entry which is preliminary data.</text>
</comment>
<evidence type="ECO:0000256" key="1">
    <source>
        <dbReference type="ARBA" id="ARBA00004141"/>
    </source>
</evidence>
<feature type="transmembrane region" description="Helical" evidence="6">
    <location>
        <begin position="792"/>
        <end position="810"/>
    </location>
</feature>
<evidence type="ECO:0000313" key="8">
    <source>
        <dbReference type="EMBL" id="KAF7171409.1"/>
    </source>
</evidence>
<evidence type="ECO:0000256" key="6">
    <source>
        <dbReference type="SAM" id="Phobius"/>
    </source>
</evidence>
<reference evidence="8" key="1">
    <citation type="submission" date="2020-06" db="EMBL/GenBank/DDBJ databases">
        <title>Draft genome sequences of strains closely related to Aspergillus parafelis and Aspergillus hiratsukae.</title>
        <authorList>
            <person name="Dos Santos R.A.C."/>
            <person name="Rivero-Menendez O."/>
            <person name="Steenwyk J.L."/>
            <person name="Mead M.E."/>
            <person name="Goldman G.H."/>
            <person name="Alastruey-Izquierdo A."/>
            <person name="Rokas A."/>
        </authorList>
    </citation>
    <scope>NUCLEOTIDE SEQUENCE</scope>
    <source>
        <strain evidence="8">CNM-CM5623</strain>
        <strain evidence="9">CNM-CM7691</strain>
    </source>
</reference>
<comment type="similarity">
    <text evidence="2">Belongs to the YIP1 family.</text>
</comment>
<feature type="domain" description="Bacterial surface antigen (D15)" evidence="7">
    <location>
        <begin position="173"/>
        <end position="515"/>
    </location>
</feature>
<dbReference type="GO" id="GO:0006888">
    <property type="term" value="P:endoplasmic reticulum to Golgi vesicle-mediated transport"/>
    <property type="evidence" value="ECO:0007669"/>
    <property type="project" value="InterPro"/>
</dbReference>
<dbReference type="Proteomes" id="UP000641853">
    <property type="component" value="Unassembled WGS sequence"/>
</dbReference>
<dbReference type="Proteomes" id="UP000654922">
    <property type="component" value="Unassembled WGS sequence"/>
</dbReference>
<evidence type="ECO:0000313" key="11">
    <source>
        <dbReference type="Proteomes" id="UP000654922"/>
    </source>
</evidence>
<comment type="subcellular location">
    <subcellularLocation>
        <location evidence="1">Membrane</location>
        <topology evidence="1">Multi-pass membrane protein</topology>
    </subcellularLocation>
</comment>
<accession>A0A8H6QFA0</accession>
<gene>
    <name evidence="8" type="ORF">CNMCM5623_003778</name>
    <name evidence="9" type="ORF">CNMCM7691_003863</name>
</gene>
<proteinExistence type="inferred from homology"/>
<keyword evidence="4 6" id="KW-1133">Transmembrane helix</keyword>
<name>A0A8H6QFA0_9EURO</name>
<dbReference type="Gene3D" id="2.40.160.50">
    <property type="entry name" value="membrane protein fhac: a member of the omp85/tpsb transporter family"/>
    <property type="match status" value="1"/>
</dbReference>
<protein>
    <recommendedName>
        <fullName evidence="7">Bacterial surface antigen (D15) domain-containing protein</fullName>
    </recommendedName>
</protein>
<keyword evidence="10" id="KW-1185">Reference proteome</keyword>
<evidence type="ECO:0000256" key="4">
    <source>
        <dbReference type="ARBA" id="ARBA00022989"/>
    </source>
</evidence>
<organism evidence="8 11">
    <name type="scientific">Aspergillus felis</name>
    <dbReference type="NCBI Taxonomy" id="1287682"/>
    <lineage>
        <taxon>Eukaryota</taxon>
        <taxon>Fungi</taxon>
        <taxon>Dikarya</taxon>
        <taxon>Ascomycota</taxon>
        <taxon>Pezizomycotina</taxon>
        <taxon>Eurotiomycetes</taxon>
        <taxon>Eurotiomycetidae</taxon>
        <taxon>Eurotiales</taxon>
        <taxon>Aspergillaceae</taxon>
        <taxon>Aspergillus</taxon>
        <taxon>Aspergillus subgen. Fumigati</taxon>
    </lineage>
</organism>
<dbReference type="PANTHER" id="PTHR21236">
    <property type="entry name" value="GOLGI MEMBRANE PROTEIN YIP1"/>
    <property type="match status" value="1"/>
</dbReference>
<dbReference type="AlphaFoldDB" id="A0A8H6QFA0"/>
<dbReference type="Pfam" id="PF01103">
    <property type="entry name" value="Omp85"/>
    <property type="match status" value="1"/>
</dbReference>
<dbReference type="InterPro" id="IPR000184">
    <property type="entry name" value="Bac_surfAg_D15"/>
</dbReference>
<dbReference type="EMBL" id="JACBAG010001714">
    <property type="protein sequence ID" value="KAF7183584.1"/>
    <property type="molecule type" value="Genomic_DNA"/>
</dbReference>
<sequence>MSSLLSAEDEDIFERLQQRADPKVLEEQQQAINERVHAIYQKAQMRLGELIDQNSTLPCAISSVQVLNATHTRRRFLQSIFDPLLSVNQSRPYSLSEALREISSRADKLAKFDIFQQPISVYIDQSPDANPQNGIPNIDVFFSVKEKSRVLLKTGTDLGNTEGSAYGNLLWRNVFGGAETLNLNASMGTRTRSAYQAAFETPVLSNPDFRFELGGIASSTQKSWASHEEVLKGGWSKLRWLSQSGHRHEIGYNGFWRQITGLAENASPTVRADAGDSVKSSIFHSWIADRRDNPLLPSRGYYAKAFNELAGWGPLKGDVSFWKSEVEAQGAIPIPIPGIQGDSGISFTTGFRAGLLYPLGLDSDSRPQLSRINDRFLLGGPTDVRGFRLCGLGPHDGADAVGGDVYAAGSANLLLPLPRVGADKPLRLQAFVNGGRLLPLRTLQKEAPTNSAEVKDAMAATISELGNGLPSVAAGIGLVYAHPVARFELNFSLPLVLRKGEEGRKGLQLGIGINFLGGKGAIEHSRQLYCTKRNFAPDRYLRVSESTFADQALDRPCSPLYILAAMAQYYPQQQPYGSQASPQNLQFYPSSYTSVSGHTTPSQAYGGFGGPSGSTAQAYPVGGVGSGYGGFGSSAAGVSGRMGEQGGLRTGWLAAFGTEGYEGEPPLLEELGVNFEHIRTKTLTVLNPFARIDQHLMDDSDLYGALLYIVLYGTFLLLSGKVFYGYIYGVAVFGTVALHLILSLMSPTLDTASAPNAADPSNYDPHHKPTMSDASSVGHFSATLTFPRSASVLGYCFLPLVLTSLVGILIPMDTLFGYLLTTAAVGWCTYSSSGMFCAVARMRGMRGLVAYPLALFYVVFGIMGIFSSRGSGTLAAKTGAA</sequence>
<dbReference type="FunFam" id="2.40.160.50:FF:000008">
    <property type="entry name" value="Mitochondrial outer membrane beta-barrel protein Tob55"/>
    <property type="match status" value="1"/>
</dbReference>
<evidence type="ECO:0000256" key="2">
    <source>
        <dbReference type="ARBA" id="ARBA00010596"/>
    </source>
</evidence>
<dbReference type="PANTHER" id="PTHR21236:SF2">
    <property type="entry name" value="PROTEIN YIPF"/>
    <property type="match status" value="1"/>
</dbReference>
<feature type="transmembrane region" description="Helical" evidence="6">
    <location>
        <begin position="816"/>
        <end position="836"/>
    </location>
</feature>
<evidence type="ECO:0000256" key="5">
    <source>
        <dbReference type="ARBA" id="ARBA00023136"/>
    </source>
</evidence>
<dbReference type="GO" id="GO:0048280">
    <property type="term" value="P:vesicle fusion with Golgi apparatus"/>
    <property type="evidence" value="ECO:0007669"/>
    <property type="project" value="TreeGrafter"/>
</dbReference>
<evidence type="ECO:0000259" key="7">
    <source>
        <dbReference type="Pfam" id="PF01103"/>
    </source>
</evidence>
<dbReference type="InterPro" id="IPR045231">
    <property type="entry name" value="Yip1/4-like"/>
</dbReference>
<dbReference type="GO" id="GO:0005802">
    <property type="term" value="C:trans-Golgi network"/>
    <property type="evidence" value="ECO:0007669"/>
    <property type="project" value="TreeGrafter"/>
</dbReference>
<evidence type="ECO:0000313" key="10">
    <source>
        <dbReference type="Proteomes" id="UP000641853"/>
    </source>
</evidence>
<feature type="transmembrane region" description="Helical" evidence="6">
    <location>
        <begin position="726"/>
        <end position="745"/>
    </location>
</feature>
<evidence type="ECO:0000313" key="9">
    <source>
        <dbReference type="EMBL" id="KAF7183584.1"/>
    </source>
</evidence>
<dbReference type="EMBL" id="JACBAE010001182">
    <property type="protein sequence ID" value="KAF7171409.1"/>
    <property type="molecule type" value="Genomic_DNA"/>
</dbReference>
<dbReference type="GO" id="GO:0019867">
    <property type="term" value="C:outer membrane"/>
    <property type="evidence" value="ECO:0007669"/>
    <property type="project" value="InterPro"/>
</dbReference>
<evidence type="ECO:0000256" key="3">
    <source>
        <dbReference type="ARBA" id="ARBA00022692"/>
    </source>
</evidence>
<feature type="transmembrane region" description="Helical" evidence="6">
    <location>
        <begin position="848"/>
        <end position="866"/>
    </location>
</feature>
<dbReference type="OrthoDB" id="1724197at2759"/>
<keyword evidence="3 6" id="KW-0812">Transmembrane</keyword>